<evidence type="ECO:0000313" key="9">
    <source>
        <dbReference type="Proteomes" id="UP000591131"/>
    </source>
</evidence>
<evidence type="ECO:0000256" key="7">
    <source>
        <dbReference type="PIRSR" id="PIRSR002030-1"/>
    </source>
</evidence>
<dbReference type="CDD" id="cd00454">
    <property type="entry name" value="TrHb1_N"/>
    <property type="match status" value="1"/>
</dbReference>
<dbReference type="InterPro" id="IPR016339">
    <property type="entry name" value="Hemoglobin_trunc_I"/>
</dbReference>
<feature type="binding site" description="proximal binding residue" evidence="7">
    <location>
        <position position="73"/>
    </location>
    <ligand>
        <name>heme</name>
        <dbReference type="ChEBI" id="CHEBI:30413"/>
    </ligand>
    <ligandPart>
        <name>Fe</name>
        <dbReference type="ChEBI" id="CHEBI:18248"/>
    </ligandPart>
</feature>
<accession>A0A7J6N103</accession>
<dbReference type="InterPro" id="IPR009050">
    <property type="entry name" value="Globin-like_sf"/>
</dbReference>
<comment type="caution">
    <text evidence="8">The sequence shown here is derived from an EMBL/GenBank/DDBJ whole genome shotgun (WGS) entry which is preliminary data.</text>
</comment>
<dbReference type="OrthoDB" id="410368at2759"/>
<dbReference type="EMBL" id="JAAPAO010000011">
    <property type="protein sequence ID" value="KAF4677588.1"/>
    <property type="molecule type" value="Genomic_DNA"/>
</dbReference>
<evidence type="ECO:0000256" key="6">
    <source>
        <dbReference type="PIRNR" id="PIRNR002030"/>
    </source>
</evidence>
<dbReference type="GO" id="GO:0046872">
    <property type="term" value="F:metal ion binding"/>
    <property type="evidence" value="ECO:0007669"/>
    <property type="project" value="UniProtKB-UniRule"/>
</dbReference>
<dbReference type="Gene3D" id="1.10.490.10">
    <property type="entry name" value="Globins"/>
    <property type="match status" value="1"/>
</dbReference>
<proteinExistence type="inferred from homology"/>
<sequence length="121" mass="13361">MSDKCLFDRMGGAAAVDAAVEKFNEKQVVDPKVGHFFKGKDMSTLKAHQKDFLSYAFGKPGHEYTGRSMKEVHKGLNIKDDEFNAVATNLENTLKELNVPAGETSEAMQIVEGQRKNIVGQ</sequence>
<dbReference type="PIRSF" id="PIRSF002030">
    <property type="entry name" value="Globin_Protozoa/Cyanobacteria"/>
    <property type="match status" value="1"/>
</dbReference>
<dbReference type="SUPFAM" id="SSF46458">
    <property type="entry name" value="Globin-like"/>
    <property type="match status" value="1"/>
</dbReference>
<protein>
    <recommendedName>
        <fullName evidence="6">Group 1 truncated hemoglobin</fullName>
    </recommendedName>
</protein>
<organism evidence="8 9">
    <name type="scientific">Perkinsus chesapeaki</name>
    <name type="common">Clam parasite</name>
    <name type="synonym">Perkinsus andrewsi</name>
    <dbReference type="NCBI Taxonomy" id="330153"/>
    <lineage>
        <taxon>Eukaryota</taxon>
        <taxon>Sar</taxon>
        <taxon>Alveolata</taxon>
        <taxon>Perkinsozoa</taxon>
        <taxon>Perkinsea</taxon>
        <taxon>Perkinsida</taxon>
        <taxon>Perkinsidae</taxon>
        <taxon>Perkinsus</taxon>
    </lineage>
</organism>
<reference evidence="8 9" key="1">
    <citation type="submission" date="2020-04" db="EMBL/GenBank/DDBJ databases">
        <title>Perkinsus chesapeaki whole genome sequence.</title>
        <authorList>
            <person name="Bogema D.R."/>
        </authorList>
    </citation>
    <scope>NUCLEOTIDE SEQUENCE [LARGE SCALE GENOMIC DNA]</scope>
    <source>
        <strain evidence="8">ATCC PRA-425</strain>
    </source>
</reference>
<dbReference type="Pfam" id="PF01152">
    <property type="entry name" value="Bac_globin"/>
    <property type="match status" value="1"/>
</dbReference>
<comment type="cofactor">
    <cofactor evidence="7">
        <name>heme</name>
        <dbReference type="ChEBI" id="CHEBI:30413"/>
    </cofactor>
    <text evidence="7">Binds 1 heme group per subunit.</text>
</comment>
<comment type="similarity">
    <text evidence="1 6">Belongs to the truncated hemoglobin family. Group I subfamily.</text>
</comment>
<evidence type="ECO:0000313" key="8">
    <source>
        <dbReference type="EMBL" id="KAF4677588.1"/>
    </source>
</evidence>
<dbReference type="GO" id="GO:0019825">
    <property type="term" value="F:oxygen binding"/>
    <property type="evidence" value="ECO:0007669"/>
    <property type="project" value="InterPro"/>
</dbReference>
<evidence type="ECO:0000256" key="4">
    <source>
        <dbReference type="ARBA" id="ARBA00022723"/>
    </source>
</evidence>
<evidence type="ECO:0000256" key="5">
    <source>
        <dbReference type="ARBA" id="ARBA00023004"/>
    </source>
</evidence>
<dbReference type="GO" id="GO:0020037">
    <property type="term" value="F:heme binding"/>
    <property type="evidence" value="ECO:0007669"/>
    <property type="project" value="InterPro"/>
</dbReference>
<dbReference type="GO" id="GO:0005344">
    <property type="term" value="F:oxygen carrier activity"/>
    <property type="evidence" value="ECO:0007669"/>
    <property type="project" value="UniProtKB-UniRule"/>
</dbReference>
<keyword evidence="6" id="KW-0561">Oxygen transport</keyword>
<evidence type="ECO:0000256" key="2">
    <source>
        <dbReference type="ARBA" id="ARBA00022448"/>
    </source>
</evidence>
<keyword evidence="5 6" id="KW-0408">Iron</keyword>
<name>A0A7J6N103_PERCH</name>
<keyword evidence="3 6" id="KW-0349">Heme</keyword>
<dbReference type="InterPro" id="IPR012292">
    <property type="entry name" value="Globin/Proto"/>
</dbReference>
<evidence type="ECO:0000256" key="1">
    <source>
        <dbReference type="ARBA" id="ARBA00009660"/>
    </source>
</evidence>
<dbReference type="InterPro" id="IPR001486">
    <property type="entry name" value="Hemoglobin_trunc"/>
</dbReference>
<dbReference type="Proteomes" id="UP000591131">
    <property type="component" value="Unassembled WGS sequence"/>
</dbReference>
<gene>
    <name evidence="8" type="ORF">FOL47_000543</name>
</gene>
<keyword evidence="9" id="KW-1185">Reference proteome</keyword>
<keyword evidence="2 6" id="KW-0813">Transport</keyword>
<dbReference type="AlphaFoldDB" id="A0A7J6N103"/>
<keyword evidence="4 6" id="KW-0479">Metal-binding</keyword>
<evidence type="ECO:0000256" key="3">
    <source>
        <dbReference type="ARBA" id="ARBA00022617"/>
    </source>
</evidence>